<keyword evidence="1" id="KW-0472">Membrane</keyword>
<keyword evidence="1" id="KW-0812">Transmembrane</keyword>
<reference evidence="3" key="1">
    <citation type="submission" date="2017-06" db="EMBL/GenBank/DDBJ databases">
        <authorList>
            <person name="Varghese N."/>
            <person name="Submissions S."/>
        </authorList>
    </citation>
    <scope>NUCLEOTIDE SEQUENCE [LARGE SCALE GENOMIC DNA]</scope>
    <source>
        <strain evidence="3">DSM 46839</strain>
    </source>
</reference>
<proteinExistence type="predicted"/>
<evidence type="ECO:0000313" key="3">
    <source>
        <dbReference type="Proteomes" id="UP000198373"/>
    </source>
</evidence>
<gene>
    <name evidence="2" type="ORF">SAMN06893096_103425</name>
</gene>
<evidence type="ECO:0000256" key="1">
    <source>
        <dbReference type="SAM" id="Phobius"/>
    </source>
</evidence>
<evidence type="ECO:0000313" key="2">
    <source>
        <dbReference type="EMBL" id="SNS37255.1"/>
    </source>
</evidence>
<feature type="transmembrane region" description="Helical" evidence="1">
    <location>
        <begin position="343"/>
        <end position="363"/>
    </location>
</feature>
<organism evidence="2 3">
    <name type="scientific">Geodermatophilus pulveris</name>
    <dbReference type="NCBI Taxonomy" id="1564159"/>
    <lineage>
        <taxon>Bacteria</taxon>
        <taxon>Bacillati</taxon>
        <taxon>Actinomycetota</taxon>
        <taxon>Actinomycetes</taxon>
        <taxon>Geodermatophilales</taxon>
        <taxon>Geodermatophilaceae</taxon>
        <taxon>Geodermatophilus</taxon>
    </lineage>
</organism>
<dbReference type="Proteomes" id="UP000198373">
    <property type="component" value="Unassembled WGS sequence"/>
</dbReference>
<dbReference type="RefSeq" id="WP_089305173.1">
    <property type="nucleotide sequence ID" value="NZ_FZOO01000003.1"/>
</dbReference>
<dbReference type="OrthoDB" id="5179915at2"/>
<dbReference type="AlphaFoldDB" id="A0A239DXL0"/>
<name>A0A239DXL0_9ACTN</name>
<keyword evidence="1" id="KW-1133">Transmembrane helix</keyword>
<keyword evidence="3" id="KW-1185">Reference proteome</keyword>
<dbReference type="EMBL" id="FZOO01000003">
    <property type="protein sequence ID" value="SNS37255.1"/>
    <property type="molecule type" value="Genomic_DNA"/>
</dbReference>
<accession>A0A239DXL0</accession>
<protein>
    <submittedName>
        <fullName evidence="2">Uncharacterized protein</fullName>
    </submittedName>
</protein>
<dbReference type="PROSITE" id="PS51318">
    <property type="entry name" value="TAT"/>
    <property type="match status" value="1"/>
</dbReference>
<sequence length="378" mass="37233">MSRTTTSRRPRVQRLALAGIGGAVLLVGIASPAAAADVVISLEPAEVGLIAVPVENFPDMDPMADPMSDPMAVDPVPVDAEFGDTLTVELPDVLDASGAVVELIVDVDGDGAPDGTYSSAPSGTELPLTVDPVDGDTVEVVLPAGTGTATAALSLEPVVTTLGAGFTFIDPVEYVLTLGDTALDEVTLEPVLLAASAVLCADPAACTVTAGSTVTVDLTDGSLLRELGITDLSGVQVAAQAVDADGLPVGEPVLLTAEVAGSTATVAIPADQPAGTYALAVVQETPTGYVSVVAAELTVTEPVAAPAPAPAEPTEEVEETTVNAGLRSNTGVEAVPTGSTGTVAAVAGAGLLAAAGVGGVAVARSRRRPAAESGTCAD</sequence>
<dbReference type="InterPro" id="IPR006311">
    <property type="entry name" value="TAT_signal"/>
</dbReference>